<sequence length="275" mass="32281">MKTDTIFYTLFQTLPGVLFELLEQSQALALHYQFTSVEIKELARRIDGLFLPKPDFPEDQIYFVEVQFQRDDDIYWRIITEAFLYINQYKPQRRWQAVLLFAQRSLDPGVPFIYQTSLAQQQIRIIYLDELDDVPSSSIGLGVIKLVVATEDKAVQQAKNLINQVQQTDEANRSNLLELVERMLIYKFVNKTQQELEAMFGLTDWRQTKFYQEVKEETKQEVKEEVREETKLETIPRLLKFGLSIEQIAQALELNVEQVRQAIDKQGEEETESNS</sequence>
<dbReference type="PANTHER" id="PTHR35586:SF2">
    <property type="entry name" value="SLL1542 PROTEIN"/>
    <property type="match status" value="1"/>
</dbReference>
<dbReference type="AlphaFoldDB" id="A0A2R5FMA5"/>
<proteinExistence type="predicted"/>
<dbReference type="InterPro" id="IPR010106">
    <property type="entry name" value="RpnA"/>
</dbReference>
<evidence type="ECO:0000313" key="2">
    <source>
        <dbReference type="Proteomes" id="UP000245124"/>
    </source>
</evidence>
<accession>A0A2R5FMA5</accession>
<dbReference type="InterPro" id="IPR022573">
    <property type="entry name" value="DUF2887"/>
</dbReference>
<dbReference type="EMBL" id="BDUD01000001">
    <property type="protein sequence ID" value="GBG18588.1"/>
    <property type="molecule type" value="Genomic_DNA"/>
</dbReference>
<organism evidence="1 2">
    <name type="scientific">Nostoc commune NIES-4072</name>
    <dbReference type="NCBI Taxonomy" id="2005467"/>
    <lineage>
        <taxon>Bacteria</taxon>
        <taxon>Bacillati</taxon>
        <taxon>Cyanobacteriota</taxon>
        <taxon>Cyanophyceae</taxon>
        <taxon>Nostocales</taxon>
        <taxon>Nostocaceae</taxon>
        <taxon>Nostoc</taxon>
    </lineage>
</organism>
<dbReference type="RefSeq" id="WP_109008577.1">
    <property type="nucleotide sequence ID" value="NZ_BDUD01000001.1"/>
</dbReference>
<dbReference type="NCBIfam" id="TIGR01784">
    <property type="entry name" value="T_den_put_tspse"/>
    <property type="match status" value="1"/>
</dbReference>
<gene>
    <name evidence="1" type="ORF">NIES4072_22530</name>
</gene>
<reference evidence="1 2" key="1">
    <citation type="submission" date="2017-06" db="EMBL/GenBank/DDBJ databases">
        <title>Genome sequencing of cyanobaciteial culture collection at National Institute for Environmental Studies (NIES).</title>
        <authorList>
            <person name="Hirose Y."/>
            <person name="Shimura Y."/>
            <person name="Fujisawa T."/>
            <person name="Nakamura Y."/>
            <person name="Kawachi M."/>
        </authorList>
    </citation>
    <scope>NUCLEOTIDE SEQUENCE [LARGE SCALE GENOMIC DNA]</scope>
    <source>
        <strain evidence="1 2">NIES-4072</strain>
    </source>
</reference>
<dbReference type="Pfam" id="PF11103">
    <property type="entry name" value="DUF2887"/>
    <property type="match status" value="1"/>
</dbReference>
<dbReference type="PANTHER" id="PTHR35586">
    <property type="entry name" value="SLL1691 PROTEIN"/>
    <property type="match status" value="1"/>
</dbReference>
<comment type="caution">
    <text evidence="1">The sequence shown here is derived from an EMBL/GenBank/DDBJ whole genome shotgun (WGS) entry which is preliminary data.</text>
</comment>
<name>A0A2R5FMA5_NOSCO</name>
<dbReference type="OrthoDB" id="468313at2"/>
<keyword evidence="2" id="KW-1185">Reference proteome</keyword>
<protein>
    <recommendedName>
        <fullName evidence="3">Rpn family recombination-promoting nuclease/putative transposase</fullName>
    </recommendedName>
</protein>
<evidence type="ECO:0008006" key="3">
    <source>
        <dbReference type="Google" id="ProtNLM"/>
    </source>
</evidence>
<dbReference type="Proteomes" id="UP000245124">
    <property type="component" value="Unassembled WGS sequence"/>
</dbReference>
<evidence type="ECO:0000313" key="1">
    <source>
        <dbReference type="EMBL" id="GBG18588.1"/>
    </source>
</evidence>